<dbReference type="Gene3D" id="3.40.50.720">
    <property type="entry name" value="NAD(P)-binding Rossmann-like Domain"/>
    <property type="match status" value="1"/>
</dbReference>
<evidence type="ECO:0000259" key="2">
    <source>
        <dbReference type="Pfam" id="PF22725"/>
    </source>
</evidence>
<dbReference type="InterPro" id="IPR000683">
    <property type="entry name" value="Gfo/Idh/MocA-like_OxRdtase_N"/>
</dbReference>
<evidence type="ECO:0000259" key="1">
    <source>
        <dbReference type="Pfam" id="PF01408"/>
    </source>
</evidence>
<dbReference type="Pfam" id="PF22725">
    <property type="entry name" value="GFO_IDH_MocA_C3"/>
    <property type="match status" value="1"/>
</dbReference>
<dbReference type="Pfam" id="PF01408">
    <property type="entry name" value="GFO_IDH_MocA"/>
    <property type="match status" value="1"/>
</dbReference>
<name>A0A6C0G5K9_9BACL</name>
<dbReference type="Gene3D" id="3.30.360.10">
    <property type="entry name" value="Dihydrodipicolinate Reductase, domain 2"/>
    <property type="match status" value="1"/>
</dbReference>
<keyword evidence="4" id="KW-1185">Reference proteome</keyword>
<sequence>MKALVIGFGSIGQRHARLLQAMQADTAVVSGRDIDFPVAYRELDEALAQVKPAYIVIANKSSEHHGTLLRLIKAGWHGTVLVEKPLYHEMKPLPDNHGLRIVVAYNLRFHPLLQKLRAEIQHERLLSVTAYAGQYLPDWRPQRDYRLSYSSSRDEGGGVLRDLSHELDYLNWLCGGWRRLTALGGRFSSLEITSDDTCGILMETVGCPLVTLQINYTDRPGRRELLAVTDRHTYKIDFSQGLFTRDGTSEPVATERDETYVAQHAAVLHRQWDILCSLQEGQDVLRIIEAVERSIKNREWVNNE</sequence>
<accession>A0A6C0G5K9</accession>
<protein>
    <submittedName>
        <fullName evidence="3">Gfo/Idh/MocA family oxidoreductase</fullName>
    </submittedName>
</protein>
<dbReference type="InterPro" id="IPR051450">
    <property type="entry name" value="Gfo/Idh/MocA_Oxidoreductases"/>
</dbReference>
<evidence type="ECO:0000313" key="4">
    <source>
        <dbReference type="Proteomes" id="UP000476064"/>
    </source>
</evidence>
<evidence type="ECO:0000313" key="3">
    <source>
        <dbReference type="EMBL" id="QHT63431.1"/>
    </source>
</evidence>
<dbReference type="PANTHER" id="PTHR43377">
    <property type="entry name" value="BILIVERDIN REDUCTASE A"/>
    <property type="match status" value="1"/>
</dbReference>
<dbReference type="AlphaFoldDB" id="A0A6C0G5K9"/>
<dbReference type="InterPro" id="IPR036291">
    <property type="entry name" value="NAD(P)-bd_dom_sf"/>
</dbReference>
<dbReference type="EMBL" id="CP048209">
    <property type="protein sequence ID" value="QHT63431.1"/>
    <property type="molecule type" value="Genomic_DNA"/>
</dbReference>
<dbReference type="KEGG" id="plyc:GXP70_28085"/>
<dbReference type="Proteomes" id="UP000476064">
    <property type="component" value="Chromosome"/>
</dbReference>
<dbReference type="SUPFAM" id="SSF55347">
    <property type="entry name" value="Glyceraldehyde-3-phosphate dehydrogenase-like, C-terminal domain"/>
    <property type="match status" value="1"/>
</dbReference>
<gene>
    <name evidence="3" type="ORF">GXP70_28085</name>
</gene>
<dbReference type="PANTHER" id="PTHR43377:SF1">
    <property type="entry name" value="BILIVERDIN REDUCTASE A"/>
    <property type="match status" value="1"/>
</dbReference>
<dbReference type="InterPro" id="IPR055170">
    <property type="entry name" value="GFO_IDH_MocA-like_dom"/>
</dbReference>
<dbReference type="GO" id="GO:0000166">
    <property type="term" value="F:nucleotide binding"/>
    <property type="evidence" value="ECO:0007669"/>
    <property type="project" value="InterPro"/>
</dbReference>
<organism evidence="3 4">
    <name type="scientific">Paenibacillus lycopersici</name>
    <dbReference type="NCBI Taxonomy" id="2704462"/>
    <lineage>
        <taxon>Bacteria</taxon>
        <taxon>Bacillati</taxon>
        <taxon>Bacillota</taxon>
        <taxon>Bacilli</taxon>
        <taxon>Bacillales</taxon>
        <taxon>Paenibacillaceae</taxon>
        <taxon>Paenibacillus</taxon>
    </lineage>
</organism>
<reference evidence="3 4" key="1">
    <citation type="submission" date="2020-01" db="EMBL/GenBank/DDBJ databases">
        <title>Paenibacillus sp. nov., isolated from tomato rhizosphere.</title>
        <authorList>
            <person name="Weon H.-Y."/>
            <person name="Lee S.A."/>
        </authorList>
    </citation>
    <scope>NUCLEOTIDE SEQUENCE [LARGE SCALE GENOMIC DNA]</scope>
    <source>
        <strain evidence="3 4">12200R-189</strain>
    </source>
</reference>
<dbReference type="SUPFAM" id="SSF51735">
    <property type="entry name" value="NAD(P)-binding Rossmann-fold domains"/>
    <property type="match status" value="1"/>
</dbReference>
<feature type="domain" description="GFO/IDH/MocA-like oxidoreductase" evidence="2">
    <location>
        <begin position="114"/>
        <end position="236"/>
    </location>
</feature>
<dbReference type="RefSeq" id="WP_162359958.1">
    <property type="nucleotide sequence ID" value="NZ_CP048209.1"/>
</dbReference>
<proteinExistence type="predicted"/>
<feature type="domain" description="Gfo/Idh/MocA-like oxidoreductase N-terminal" evidence="1">
    <location>
        <begin position="2"/>
        <end position="87"/>
    </location>
</feature>